<gene>
    <name evidence="1" type="ORF">RBB77_18715</name>
</gene>
<accession>A0AAU7ZND8</accession>
<organism evidence="1">
    <name type="scientific">Tunturiibacter psychrotolerans</name>
    <dbReference type="NCBI Taxonomy" id="3069686"/>
    <lineage>
        <taxon>Bacteria</taxon>
        <taxon>Pseudomonadati</taxon>
        <taxon>Acidobacteriota</taxon>
        <taxon>Terriglobia</taxon>
        <taxon>Terriglobales</taxon>
        <taxon>Acidobacteriaceae</taxon>
        <taxon>Tunturiibacter</taxon>
    </lineage>
</organism>
<proteinExistence type="predicted"/>
<dbReference type="EMBL" id="CP132942">
    <property type="protein sequence ID" value="XCB32453.1"/>
    <property type="molecule type" value="Genomic_DNA"/>
</dbReference>
<dbReference type="InterPro" id="IPR011330">
    <property type="entry name" value="Glyco_hydro/deAcase_b/a-brl"/>
</dbReference>
<name>A0AAU7ZND8_9BACT</name>
<dbReference type="Gene3D" id="3.20.20.370">
    <property type="entry name" value="Glycoside hydrolase/deacetylase"/>
    <property type="match status" value="1"/>
</dbReference>
<sequence length="555" mass="62346">MIGVIANAAEHNVIVEFFELFKTPWEFYRGGRRYDVLLCAGDSNFDGDTARLILIYASGNSTFDGGQIESTSRRSKTTLLHNGSRIPIYGDSTTFREEVSRLLVDEESQQTVIHQHQSCMGLVVRLGYDLFSEVGILLTAGQPAAYAAIPTLDLHIALLRDLIVASGVPLIEIPPVPEGYRFVACLTHDVDHPSIRRHKWDHTMFGFLYRAIVGSWVNFFRGRIGVRALLKNWTAALKLPFVFMGYAKDFWSSFDDRYFELEKGLPSTFFIIPFKDEPGRNSGGLAPAFRAARYGAQDIADTIEKIVSAGCEVGLHGIDAWIDSTNGKKELEEIRRLTGESHIGVRMHWLYYDQQSASALESAEASYDSTVGYKETVGYHAGTTQAYKPLQVNRLLELPMHAMDTALFYPAYMGLSQRQAAEILRQLTDNVSDLGGCITINWHDRSLVSERLWDACYRSLIQDLKDRKAWFATAGQAVAWFRKRRSVVFDIDGSKPNAVRAKVTAHHRNSGPDLRLRIYSPQESNENGAHRSEKYVDIIFNENINVPVSCGVAIE</sequence>
<reference evidence="1" key="2">
    <citation type="journal article" date="2024" name="Environ. Microbiol.">
        <title>Genome analysis and description of Tunturibacter gen. nov. expands the diversity of Terriglobia in tundra soils.</title>
        <authorList>
            <person name="Messyasz A."/>
            <person name="Mannisto M.K."/>
            <person name="Kerkhof L.J."/>
            <person name="Haggblom M.M."/>
        </authorList>
    </citation>
    <scope>NUCLEOTIDE SEQUENCE</scope>
    <source>
        <strain evidence="1">X5P6</strain>
    </source>
</reference>
<evidence type="ECO:0000313" key="1">
    <source>
        <dbReference type="EMBL" id="XCB32453.1"/>
    </source>
</evidence>
<dbReference type="GO" id="GO:0005975">
    <property type="term" value="P:carbohydrate metabolic process"/>
    <property type="evidence" value="ECO:0007669"/>
    <property type="project" value="InterPro"/>
</dbReference>
<dbReference type="SUPFAM" id="SSF88713">
    <property type="entry name" value="Glycoside hydrolase/deacetylase"/>
    <property type="match status" value="1"/>
</dbReference>
<reference evidence="1" key="1">
    <citation type="submission" date="2023-08" db="EMBL/GenBank/DDBJ databases">
        <authorList>
            <person name="Messyasz A."/>
            <person name="Mannisto M.K."/>
            <person name="Kerkhof L.J."/>
            <person name="Haggblom M."/>
        </authorList>
    </citation>
    <scope>NUCLEOTIDE SEQUENCE</scope>
    <source>
        <strain evidence="1">X5P6</strain>
    </source>
</reference>
<protein>
    <submittedName>
        <fullName evidence="1">Uncharacterized protein</fullName>
    </submittedName>
</protein>
<dbReference type="AlphaFoldDB" id="A0AAU7ZND8"/>
<dbReference type="RefSeq" id="WP_353063301.1">
    <property type="nucleotide sequence ID" value="NZ_CP132942.1"/>
</dbReference>
<dbReference type="KEGG" id="tpsc:RBB77_18715"/>